<dbReference type="Pfam" id="PF14769">
    <property type="entry name" value="CLAMP"/>
    <property type="match status" value="1"/>
</dbReference>
<keyword evidence="2" id="KW-1185">Reference proteome</keyword>
<sequence length="269" mass="30997">MALLTAQGVERVFQLQKPEGREHLRRLLNWEEFDEVRDPRRSILLDTLYESIIFAVGKGFPWREVAQVVKFTEELLKETKGCSITEAVTILGNKLRDYQGQFNTTHLLALCDYFHNTFIRHYKLYQYVLGQDRDVNLTVANLEVCTPPQPLPLAEGKDREVWKHEQQLEGLSSRVQTFPRPCLPATFCFLQELEKLINEAIHIQIECLKELLQYEIQITFDILDLKLQKKTLNLNAPIPPLVPIAGQSGQDEALKLSKTNKGKKAKAKK</sequence>
<dbReference type="Proteomes" id="UP000291000">
    <property type="component" value="Chromosome 8"/>
</dbReference>
<evidence type="ECO:0000313" key="2">
    <source>
        <dbReference type="Proteomes" id="UP000291000"/>
    </source>
</evidence>
<accession>A0A452FY77</accession>
<reference evidence="1" key="2">
    <citation type="submission" date="2025-08" db="UniProtKB">
        <authorList>
            <consortium name="Ensembl"/>
        </authorList>
    </citation>
    <scope>IDENTIFICATION</scope>
</reference>
<dbReference type="EMBL" id="LWLT01000007">
    <property type="status" value="NOT_ANNOTATED_CDS"/>
    <property type="molecule type" value="Genomic_DNA"/>
</dbReference>
<protein>
    <submittedName>
        <fullName evidence="1">Chromosome 8 open reading frame 74</fullName>
    </submittedName>
</protein>
<name>A0A452FY77_CAPHI</name>
<dbReference type="AlphaFoldDB" id="A0A452FY77"/>
<proteinExistence type="predicted"/>
<dbReference type="PANTHER" id="PTHR28457">
    <property type="entry name" value="COILED-COIL DOMAIN-CONTAINING PROTEIN 189"/>
    <property type="match status" value="1"/>
</dbReference>
<organism evidence="1 2">
    <name type="scientific">Capra hircus</name>
    <name type="common">Goat</name>
    <dbReference type="NCBI Taxonomy" id="9925"/>
    <lineage>
        <taxon>Eukaryota</taxon>
        <taxon>Metazoa</taxon>
        <taxon>Chordata</taxon>
        <taxon>Craniata</taxon>
        <taxon>Vertebrata</taxon>
        <taxon>Euteleostomi</taxon>
        <taxon>Mammalia</taxon>
        <taxon>Eutheria</taxon>
        <taxon>Laurasiatheria</taxon>
        <taxon>Artiodactyla</taxon>
        <taxon>Ruminantia</taxon>
        <taxon>Pecora</taxon>
        <taxon>Bovidae</taxon>
        <taxon>Caprinae</taxon>
        <taxon>Capra</taxon>
    </lineage>
</organism>
<gene>
    <name evidence="1" type="primary">C8orf74</name>
    <name evidence="1" type="synonym">C8H8orf74</name>
</gene>
<dbReference type="Ensembl" id="ENSCHIT00000036914.1">
    <property type="protein sequence ID" value="ENSCHIP00000029044.1"/>
    <property type="gene ID" value="ENSCHIG00000024314.1"/>
</dbReference>
<reference evidence="1 2" key="1">
    <citation type="submission" date="2016-04" db="EMBL/GenBank/DDBJ databases">
        <title>Polished mammalian reference genomes with single-molecule sequencing and chromosome conformation capture applied to the Capra hircus genome.</title>
        <authorList>
            <person name="Bickhart D.M."/>
            <person name="Koren S."/>
            <person name="Rosen B."/>
            <person name="Hastie A."/>
            <person name="Liachko I."/>
            <person name="Sullivan S.T."/>
            <person name="Burton J."/>
            <person name="Sayre B.L."/>
            <person name="Huson H.J."/>
            <person name="Lee J."/>
            <person name="Lam E."/>
            <person name="Kelley C.M."/>
            <person name="Hutchison J.L."/>
            <person name="Zhou Y."/>
            <person name="Sun J."/>
            <person name="Crisa A."/>
            <person name="Schwartz J.C."/>
            <person name="Hammond J.A."/>
            <person name="Schroeder S.G."/>
            <person name="Liu G.E."/>
            <person name="Dunham M."/>
            <person name="Shendure J."/>
            <person name="Sonstegard T.S."/>
            <person name="Phillippy A.M."/>
            <person name="Van Tassell C.P."/>
            <person name="Smith T.P."/>
        </authorList>
    </citation>
    <scope>NUCLEOTIDE SEQUENCE [LARGE SCALE GENOMIC DNA]</scope>
</reference>
<dbReference type="GeneTree" id="ENSGT00940000154323"/>
<reference evidence="1" key="3">
    <citation type="submission" date="2025-09" db="UniProtKB">
        <authorList>
            <consortium name="Ensembl"/>
        </authorList>
    </citation>
    <scope>IDENTIFICATION</scope>
</reference>
<evidence type="ECO:0000313" key="1">
    <source>
        <dbReference type="Ensembl" id="ENSCHIP00000029044.1"/>
    </source>
</evidence>
<dbReference type="InterPro" id="IPR032727">
    <property type="entry name" value="CLAMP"/>
</dbReference>
<dbReference type="PANTHER" id="PTHR28457:SF2">
    <property type="entry name" value="SIMILAR TO 4930578I06RIK PROTEIN"/>
    <property type="match status" value="1"/>
</dbReference>